<evidence type="ECO:0000313" key="5">
    <source>
        <dbReference type="Proteomes" id="UP000035579"/>
    </source>
</evidence>
<accession>A0AAC8Q2F6</accession>
<keyword evidence="1" id="KW-0472">Membrane</keyword>
<keyword evidence="1" id="KW-0812">Transmembrane</keyword>
<evidence type="ECO:0000256" key="2">
    <source>
        <dbReference type="SAM" id="SignalP"/>
    </source>
</evidence>
<organism evidence="3 5">
    <name type="scientific">Archangium gephyra</name>
    <dbReference type="NCBI Taxonomy" id="48"/>
    <lineage>
        <taxon>Bacteria</taxon>
        <taxon>Pseudomonadati</taxon>
        <taxon>Myxococcota</taxon>
        <taxon>Myxococcia</taxon>
        <taxon>Myxococcales</taxon>
        <taxon>Cystobacterineae</taxon>
        <taxon>Archangiaceae</taxon>
        <taxon>Archangium</taxon>
    </lineage>
</organism>
<reference evidence="4 6" key="2">
    <citation type="submission" date="2018-08" db="EMBL/GenBank/DDBJ databases">
        <title>Genomic Encyclopedia of Archaeal and Bacterial Type Strains, Phase II (KMG-II): from individual species to whole genera.</title>
        <authorList>
            <person name="Goeker M."/>
        </authorList>
    </citation>
    <scope>NUCLEOTIDE SEQUENCE [LARGE SCALE GENOMIC DNA]</scope>
    <source>
        <strain evidence="4 6">DSM 2261</strain>
    </source>
</reference>
<dbReference type="Proteomes" id="UP000035579">
    <property type="component" value="Chromosome"/>
</dbReference>
<dbReference type="Proteomes" id="UP000256345">
    <property type="component" value="Unassembled WGS sequence"/>
</dbReference>
<dbReference type="InterPro" id="IPR006311">
    <property type="entry name" value="TAT_signal"/>
</dbReference>
<dbReference type="KEGG" id="age:AA314_01345"/>
<sequence length="188" mass="20128">MTMSRRFFMGSGVIGAATLAAGLTVTGPAGAAEACFGGSSGREDELIKATADSLTRFMDANPEAAGLRDVENLLKSTYPAEVDSEDDRLLQGALYLEAQRLFEMRAGPPSEEALAKGLSAPVNVEKMNPEYFSTLLERTKARVACDAEYARQVSTASEQARGLAINCHGRWWLCGLIIVVVVVVIILL</sequence>
<dbReference type="RefSeq" id="WP_047854743.1">
    <property type="nucleotide sequence ID" value="NZ_CP011509.1"/>
</dbReference>
<keyword evidence="1" id="KW-1133">Transmembrane helix</keyword>
<proteinExistence type="predicted"/>
<dbReference type="EMBL" id="QUMU01000009">
    <property type="protein sequence ID" value="REG27750.1"/>
    <property type="molecule type" value="Genomic_DNA"/>
</dbReference>
<keyword evidence="2" id="KW-0732">Signal</keyword>
<keyword evidence="6" id="KW-1185">Reference proteome</keyword>
<evidence type="ECO:0000256" key="1">
    <source>
        <dbReference type="SAM" id="Phobius"/>
    </source>
</evidence>
<reference evidence="3 5" key="1">
    <citation type="submission" date="2015-05" db="EMBL/GenBank/DDBJ databases">
        <title>Genome assembly of Archangium gephyra DSM 2261.</title>
        <authorList>
            <person name="Sharma G."/>
            <person name="Subramanian S."/>
        </authorList>
    </citation>
    <scope>NUCLEOTIDE SEQUENCE [LARGE SCALE GENOMIC DNA]</scope>
    <source>
        <strain evidence="3 5">DSM 2261</strain>
    </source>
</reference>
<evidence type="ECO:0000313" key="4">
    <source>
        <dbReference type="EMBL" id="REG27750.1"/>
    </source>
</evidence>
<evidence type="ECO:0000313" key="3">
    <source>
        <dbReference type="EMBL" id="AKI99718.1"/>
    </source>
</evidence>
<name>A0AAC8Q2F6_9BACT</name>
<feature type="chain" id="PRO_5042246860" evidence="2">
    <location>
        <begin position="32"/>
        <end position="188"/>
    </location>
</feature>
<dbReference type="AlphaFoldDB" id="A0AAC8Q2F6"/>
<gene>
    <name evidence="3" type="ORF">AA314_01345</name>
    <name evidence="4" type="ORF">ATI61_10987</name>
</gene>
<feature type="transmembrane region" description="Helical" evidence="1">
    <location>
        <begin position="169"/>
        <end position="187"/>
    </location>
</feature>
<feature type="signal peptide" evidence="2">
    <location>
        <begin position="1"/>
        <end position="31"/>
    </location>
</feature>
<protein>
    <submittedName>
        <fullName evidence="3">Uncharacterized protein</fullName>
    </submittedName>
</protein>
<dbReference type="EMBL" id="CP011509">
    <property type="protein sequence ID" value="AKI99718.1"/>
    <property type="molecule type" value="Genomic_DNA"/>
</dbReference>
<evidence type="ECO:0000313" key="6">
    <source>
        <dbReference type="Proteomes" id="UP000256345"/>
    </source>
</evidence>
<dbReference type="PROSITE" id="PS51318">
    <property type="entry name" value="TAT"/>
    <property type="match status" value="1"/>
</dbReference>